<dbReference type="InterPro" id="IPR050855">
    <property type="entry name" value="NDM-1-like"/>
</dbReference>
<dbReference type="GO" id="GO:0016787">
    <property type="term" value="F:hydrolase activity"/>
    <property type="evidence" value="ECO:0007669"/>
    <property type="project" value="UniProtKB-KW"/>
</dbReference>
<protein>
    <submittedName>
        <fullName evidence="4">Quinoprotein relay system zinc metallohydrolase 2</fullName>
    </submittedName>
</protein>
<evidence type="ECO:0000259" key="3">
    <source>
        <dbReference type="SMART" id="SM00849"/>
    </source>
</evidence>
<sequence length="336" mass="36664">MPKMRTNAGDVRVASRGRGRRIRRVVSLACYVCLALLLHGRAAAQDAAAPLAPLPVVQLEPGLYVHRGQDNVATRENGGDIANIGFIVGSRCVAVFDTGGTAAEGRALRAAIRAVTPLPVCYVINTHMHPDHIFGNVAFIDDHPQFVGSATLAEAEASHEDSYLRVLKRELGAQADGSTIVPPTLTVSGSRTLDLGHRVLRVQTWKTAHTNNDLTVYDKASGTLIAGDLLFVQCIPVIDGSALGWLDDIAAIRVMNPRRIVPGHGPFDGPWQPALDAQQAYLAHLVRDVRAAIRRGRTMQQAVDTIGRDERGKWRLFDIYHRRNVTAAYAELEWEQ</sequence>
<evidence type="ECO:0000256" key="2">
    <source>
        <dbReference type="SAM" id="SignalP"/>
    </source>
</evidence>
<dbReference type="NCBIfam" id="TIGR04559">
    <property type="entry name" value="SoxH_rel_PQQ_2"/>
    <property type="match status" value="1"/>
</dbReference>
<accession>A0A4R8LZG4</accession>
<dbReference type="GO" id="GO:0017001">
    <property type="term" value="P:antibiotic catabolic process"/>
    <property type="evidence" value="ECO:0007669"/>
    <property type="project" value="UniProtKB-ARBA"/>
</dbReference>
<dbReference type="CDD" id="cd16282">
    <property type="entry name" value="metallo-hydrolase-like_MBL-fold"/>
    <property type="match status" value="1"/>
</dbReference>
<feature type="domain" description="Metallo-beta-lactamase" evidence="3">
    <location>
        <begin position="81"/>
        <end position="264"/>
    </location>
</feature>
<feature type="signal peptide" evidence="2">
    <location>
        <begin position="1"/>
        <end position="44"/>
    </location>
</feature>
<keyword evidence="4" id="KW-0378">Hydrolase</keyword>
<dbReference type="Pfam" id="PF00753">
    <property type="entry name" value="Lactamase_B"/>
    <property type="match status" value="1"/>
</dbReference>
<dbReference type="InterPro" id="IPR030829">
    <property type="entry name" value="SoxH-rel_PQQ_2"/>
</dbReference>
<evidence type="ECO:0000256" key="1">
    <source>
        <dbReference type="ARBA" id="ARBA00005250"/>
    </source>
</evidence>
<name>A0A4R8LZG4_9BURK</name>
<dbReference type="AlphaFoldDB" id="A0A4R8LZG4"/>
<evidence type="ECO:0000313" key="4">
    <source>
        <dbReference type="EMBL" id="TDY52261.1"/>
    </source>
</evidence>
<dbReference type="Proteomes" id="UP000295509">
    <property type="component" value="Unassembled WGS sequence"/>
</dbReference>
<evidence type="ECO:0000313" key="5">
    <source>
        <dbReference type="Proteomes" id="UP000295509"/>
    </source>
</evidence>
<dbReference type="PANTHER" id="PTHR42951:SF4">
    <property type="entry name" value="ACYL-COENZYME A THIOESTERASE MBLAC2"/>
    <property type="match status" value="1"/>
</dbReference>
<comment type="caution">
    <text evidence="4">The sequence shown here is derived from an EMBL/GenBank/DDBJ whole genome shotgun (WGS) entry which is preliminary data.</text>
</comment>
<proteinExistence type="inferred from homology"/>
<dbReference type="PANTHER" id="PTHR42951">
    <property type="entry name" value="METALLO-BETA-LACTAMASE DOMAIN-CONTAINING"/>
    <property type="match status" value="1"/>
</dbReference>
<keyword evidence="2" id="KW-0732">Signal</keyword>
<dbReference type="SUPFAM" id="SSF56281">
    <property type="entry name" value="Metallo-hydrolase/oxidoreductase"/>
    <property type="match status" value="1"/>
</dbReference>
<gene>
    <name evidence="4" type="ORF">BX592_105145</name>
</gene>
<comment type="similarity">
    <text evidence="1">Belongs to the metallo-beta-lactamase superfamily. Class-B beta-lactamase family.</text>
</comment>
<organism evidence="4 5">
    <name type="scientific">Paraburkholderia rhizosphaerae</name>
    <dbReference type="NCBI Taxonomy" id="480658"/>
    <lineage>
        <taxon>Bacteria</taxon>
        <taxon>Pseudomonadati</taxon>
        <taxon>Pseudomonadota</taxon>
        <taxon>Betaproteobacteria</taxon>
        <taxon>Burkholderiales</taxon>
        <taxon>Burkholderiaceae</taxon>
        <taxon>Paraburkholderia</taxon>
    </lineage>
</organism>
<reference evidence="4 5" key="1">
    <citation type="submission" date="2019-03" db="EMBL/GenBank/DDBJ databases">
        <title>Genomic Encyclopedia of Type Strains, Phase III (KMG-III): the genomes of soil and plant-associated and newly described type strains.</title>
        <authorList>
            <person name="Whitman W."/>
        </authorList>
    </citation>
    <scope>NUCLEOTIDE SEQUENCE [LARGE SCALE GENOMIC DNA]</scope>
    <source>
        <strain evidence="4 5">LMG 29544</strain>
    </source>
</reference>
<keyword evidence="5" id="KW-1185">Reference proteome</keyword>
<dbReference type="Gene3D" id="3.60.15.10">
    <property type="entry name" value="Ribonuclease Z/Hydroxyacylglutathione hydrolase-like"/>
    <property type="match status" value="1"/>
</dbReference>
<feature type="chain" id="PRO_5020679686" evidence="2">
    <location>
        <begin position="45"/>
        <end position="336"/>
    </location>
</feature>
<dbReference type="SMART" id="SM00849">
    <property type="entry name" value="Lactamase_B"/>
    <property type="match status" value="1"/>
</dbReference>
<dbReference type="EMBL" id="SORE01000005">
    <property type="protein sequence ID" value="TDY52261.1"/>
    <property type="molecule type" value="Genomic_DNA"/>
</dbReference>
<dbReference type="RefSeq" id="WP_243849390.1">
    <property type="nucleotide sequence ID" value="NZ_JBHLUW010000027.1"/>
</dbReference>
<dbReference type="InterPro" id="IPR036866">
    <property type="entry name" value="RibonucZ/Hydroxyglut_hydro"/>
</dbReference>
<dbReference type="InterPro" id="IPR001279">
    <property type="entry name" value="Metallo-B-lactamas"/>
</dbReference>